<proteinExistence type="predicted"/>
<dbReference type="SUPFAM" id="SSF53756">
    <property type="entry name" value="UDP-Glycosyltransferase/glycogen phosphorylase"/>
    <property type="match status" value="1"/>
</dbReference>
<evidence type="ECO:0000313" key="1">
    <source>
        <dbReference type="EMBL" id="QCQ20831.1"/>
    </source>
</evidence>
<protein>
    <submittedName>
        <fullName evidence="1">Uncharacterized protein</fullName>
    </submittedName>
</protein>
<reference evidence="1 2" key="2">
    <citation type="submission" date="2019-05" db="EMBL/GenBank/DDBJ databases">
        <authorList>
            <person name="Suflita J.M."/>
            <person name="Marks C.R."/>
        </authorList>
    </citation>
    <scope>NUCLEOTIDE SEQUENCE [LARGE SCALE GENOMIC DNA]</scope>
    <source>
        <strain evidence="1 2">ALDC</strain>
    </source>
</reference>
<dbReference type="EMBL" id="CP040098">
    <property type="protein sequence ID" value="QCQ20831.1"/>
    <property type="molecule type" value="Genomic_DNA"/>
</dbReference>
<gene>
    <name evidence="1" type="ORF">FDQ92_00615</name>
</gene>
<evidence type="ECO:0000313" key="2">
    <source>
        <dbReference type="Proteomes" id="UP000298602"/>
    </source>
</evidence>
<dbReference type="KEGG" id="dax:FDQ92_00615"/>
<keyword evidence="2" id="KW-1185">Reference proteome</keyword>
<dbReference type="OrthoDB" id="267270at2"/>
<reference evidence="1 2" key="1">
    <citation type="submission" date="2019-05" db="EMBL/GenBank/DDBJ databases">
        <title>The Complete Genome Sequence of the n-alkane-degrading Desulfoglaeba alkanexedens ALDC reveals multiple alkylsuccinate synthase gene clusters.</title>
        <authorList>
            <person name="Callaghan A.V."/>
            <person name="Davidova I.A."/>
            <person name="Duncan K.E."/>
            <person name="Morris B."/>
            <person name="McInerney M.J."/>
        </authorList>
    </citation>
    <scope>NUCLEOTIDE SEQUENCE [LARGE SCALE GENOMIC DNA]</scope>
    <source>
        <strain evidence="1 2">ALDC</strain>
    </source>
</reference>
<dbReference type="AlphaFoldDB" id="A0A4V1ER92"/>
<sequence length="125" mass="14244">MFKFKTKNVVHTWIFLLRVLEIERPDVVSIHNLPGWSAAAWTTIAEKGIPSVQVLHDSYAICPKSTMYREGSGNCARQCISCRLLRLPHRRLSRRVSAVVRFSRYILYGYAGDHNNVAEGQGAER</sequence>
<organism evidence="1 2">
    <name type="scientific">Desulfoglaeba alkanexedens ALDC</name>
    <dbReference type="NCBI Taxonomy" id="980445"/>
    <lineage>
        <taxon>Bacteria</taxon>
        <taxon>Pseudomonadati</taxon>
        <taxon>Thermodesulfobacteriota</taxon>
        <taxon>Syntrophobacteria</taxon>
        <taxon>Syntrophobacterales</taxon>
        <taxon>Syntrophobacteraceae</taxon>
        <taxon>Desulfoglaeba</taxon>
    </lineage>
</organism>
<dbReference type="Gene3D" id="3.40.50.2000">
    <property type="entry name" value="Glycogen Phosphorylase B"/>
    <property type="match status" value="1"/>
</dbReference>
<name>A0A4V1ER92_9BACT</name>
<accession>A0A4V1ER92</accession>
<dbReference type="Proteomes" id="UP000298602">
    <property type="component" value="Chromosome"/>
</dbReference>
<dbReference type="RefSeq" id="WP_137422801.1">
    <property type="nucleotide sequence ID" value="NZ_CP040098.1"/>
</dbReference>